<name>A0A1B6Q4J2_SORBI</name>
<evidence type="ECO:0000256" key="1">
    <source>
        <dbReference type="SAM" id="MobiDB-lite"/>
    </source>
</evidence>
<reference evidence="2 3" key="1">
    <citation type="journal article" date="2009" name="Nature">
        <title>The Sorghum bicolor genome and the diversification of grasses.</title>
        <authorList>
            <person name="Paterson A.H."/>
            <person name="Bowers J.E."/>
            <person name="Bruggmann R."/>
            <person name="Dubchak I."/>
            <person name="Grimwood J."/>
            <person name="Gundlach H."/>
            <person name="Haberer G."/>
            <person name="Hellsten U."/>
            <person name="Mitros T."/>
            <person name="Poliakov A."/>
            <person name="Schmutz J."/>
            <person name="Spannagl M."/>
            <person name="Tang H."/>
            <person name="Wang X."/>
            <person name="Wicker T."/>
            <person name="Bharti A.K."/>
            <person name="Chapman J."/>
            <person name="Feltus F.A."/>
            <person name="Gowik U."/>
            <person name="Grigoriev I.V."/>
            <person name="Lyons E."/>
            <person name="Maher C.A."/>
            <person name="Martis M."/>
            <person name="Narechania A."/>
            <person name="Otillar R.P."/>
            <person name="Penning B.W."/>
            <person name="Salamov A.A."/>
            <person name="Wang Y."/>
            <person name="Zhang L."/>
            <person name="Carpita N.C."/>
            <person name="Freeling M."/>
            <person name="Gingle A.R."/>
            <person name="Hash C.T."/>
            <person name="Keller B."/>
            <person name="Klein P."/>
            <person name="Kresovich S."/>
            <person name="McCann M.C."/>
            <person name="Ming R."/>
            <person name="Peterson D.G."/>
            <person name="Mehboob-ur-Rahman"/>
            <person name="Ware D."/>
            <person name="Westhoff P."/>
            <person name="Mayer K.F."/>
            <person name="Messing J."/>
            <person name="Rokhsar D.S."/>
        </authorList>
    </citation>
    <scope>NUCLEOTIDE SEQUENCE [LARGE SCALE GENOMIC DNA]</scope>
    <source>
        <strain evidence="3">cv. BTx623</strain>
    </source>
</reference>
<gene>
    <name evidence="2" type="ORF">SORBI_3003G214200</name>
</gene>
<accession>A0A1B6Q4J2</accession>
<dbReference type="AlphaFoldDB" id="A0A1B6Q4J2"/>
<dbReference type="PANTHER" id="PTHR33702">
    <property type="entry name" value="BNAA09G40010D PROTEIN"/>
    <property type="match status" value="1"/>
</dbReference>
<protein>
    <submittedName>
        <fullName evidence="2">Uncharacterized protein</fullName>
    </submittedName>
</protein>
<feature type="region of interest" description="Disordered" evidence="1">
    <location>
        <begin position="165"/>
        <end position="187"/>
    </location>
</feature>
<feature type="compositionally biased region" description="Low complexity" evidence="1">
    <location>
        <begin position="104"/>
        <end position="121"/>
    </location>
</feature>
<organism evidence="2 3">
    <name type="scientific">Sorghum bicolor</name>
    <name type="common">Sorghum</name>
    <name type="synonym">Sorghum vulgare</name>
    <dbReference type="NCBI Taxonomy" id="4558"/>
    <lineage>
        <taxon>Eukaryota</taxon>
        <taxon>Viridiplantae</taxon>
        <taxon>Streptophyta</taxon>
        <taxon>Embryophyta</taxon>
        <taxon>Tracheophyta</taxon>
        <taxon>Spermatophyta</taxon>
        <taxon>Magnoliopsida</taxon>
        <taxon>Liliopsida</taxon>
        <taxon>Poales</taxon>
        <taxon>Poaceae</taxon>
        <taxon>PACMAD clade</taxon>
        <taxon>Panicoideae</taxon>
        <taxon>Andropogonodae</taxon>
        <taxon>Andropogoneae</taxon>
        <taxon>Sorghinae</taxon>
        <taxon>Sorghum</taxon>
    </lineage>
</organism>
<dbReference type="Gramene" id="KXG32848">
    <property type="protein sequence ID" value="KXG32848"/>
    <property type="gene ID" value="SORBI_3003G214200"/>
</dbReference>
<dbReference type="EMBL" id="CM000762">
    <property type="protein sequence ID" value="KXG32848.1"/>
    <property type="molecule type" value="Genomic_DNA"/>
</dbReference>
<dbReference type="OMA" id="MEGFIGS"/>
<feature type="compositionally biased region" description="Polar residues" evidence="1">
    <location>
        <begin position="170"/>
        <end position="187"/>
    </location>
</feature>
<dbReference type="InParanoid" id="A0A1B6Q4J2"/>
<dbReference type="Proteomes" id="UP000000768">
    <property type="component" value="Chromosome 3"/>
</dbReference>
<keyword evidence="3" id="KW-1185">Reference proteome</keyword>
<sequence length="187" mass="20440">MEGFIGSSVCRGVRSCWARRGRGSCSGYQRLRAAPTTTTPGRGTRLGRRTTVLGSAAWSRLGRLRRRQTTSTPPRWTSPLQLLNRILDTYISSMLTQPLSTLKAAGVSSAPVVRSPSSSPPTKLMLRRRDASPGSSSRRRDGTGGRGVMLNICVAEVLLRRTTSEVRRSPLQQQTTKDARRSSSVRA</sequence>
<dbReference type="PANTHER" id="PTHR33702:SF28">
    <property type="match status" value="1"/>
</dbReference>
<reference evidence="3" key="2">
    <citation type="journal article" date="2018" name="Plant J.">
        <title>The Sorghum bicolor reference genome: improved assembly, gene annotations, a transcriptome atlas, and signatures of genome organization.</title>
        <authorList>
            <person name="McCormick R.F."/>
            <person name="Truong S.K."/>
            <person name="Sreedasyam A."/>
            <person name="Jenkins J."/>
            <person name="Shu S."/>
            <person name="Sims D."/>
            <person name="Kennedy M."/>
            <person name="Amirebrahimi M."/>
            <person name="Weers B.D."/>
            <person name="McKinley B."/>
            <person name="Mattison A."/>
            <person name="Morishige D.T."/>
            <person name="Grimwood J."/>
            <person name="Schmutz J."/>
            <person name="Mullet J.E."/>
        </authorList>
    </citation>
    <scope>NUCLEOTIDE SEQUENCE [LARGE SCALE GENOMIC DNA]</scope>
    <source>
        <strain evidence="3">cv. BTx623</strain>
    </source>
</reference>
<proteinExistence type="predicted"/>
<feature type="region of interest" description="Disordered" evidence="1">
    <location>
        <begin position="104"/>
        <end position="146"/>
    </location>
</feature>
<evidence type="ECO:0000313" key="3">
    <source>
        <dbReference type="Proteomes" id="UP000000768"/>
    </source>
</evidence>
<evidence type="ECO:0000313" key="2">
    <source>
        <dbReference type="EMBL" id="KXG32848.1"/>
    </source>
</evidence>